<evidence type="ECO:0000259" key="1">
    <source>
        <dbReference type="Pfam" id="PF01575"/>
    </source>
</evidence>
<protein>
    <submittedName>
        <fullName evidence="2">Dehydratase</fullName>
    </submittedName>
</protein>
<dbReference type="AlphaFoldDB" id="A0A2M8QGV0"/>
<dbReference type="PANTHER" id="PTHR43664:SF1">
    <property type="entry name" value="BETA-METHYLMALYL-COA DEHYDRATASE"/>
    <property type="match status" value="1"/>
</dbReference>
<dbReference type="Gene3D" id="3.10.129.10">
    <property type="entry name" value="Hotdog Thioesterase"/>
    <property type="match status" value="1"/>
</dbReference>
<sequence length="155" mass="16792">MALTTPQGLYFEDFVVGDKATSPSRTITEADIVMFAGLSGDYNEIHTSETFSQGHLFGRRIAHGLLGLSIASGLAFQMGFLLGTVEVFRGIEWEFTAPIFIGDTIHLEAEVAEVKAFPRLGNGKVTFKVSVKKQDGSVVQRGTWTLLVKGKPKAA</sequence>
<dbReference type="InterPro" id="IPR029069">
    <property type="entry name" value="HotDog_dom_sf"/>
</dbReference>
<evidence type="ECO:0000313" key="3">
    <source>
        <dbReference type="Proteomes" id="UP000230790"/>
    </source>
</evidence>
<dbReference type="PANTHER" id="PTHR43664">
    <property type="entry name" value="MONOAMINE OXIDASE-RELATED"/>
    <property type="match status" value="1"/>
</dbReference>
<dbReference type="InterPro" id="IPR052342">
    <property type="entry name" value="MCH/BMMD"/>
</dbReference>
<dbReference type="Pfam" id="PF01575">
    <property type="entry name" value="MaoC_dehydratas"/>
    <property type="match status" value="1"/>
</dbReference>
<dbReference type="InterPro" id="IPR002539">
    <property type="entry name" value="MaoC-like_dom"/>
</dbReference>
<comment type="caution">
    <text evidence="2">The sequence shown here is derived from an EMBL/GenBank/DDBJ whole genome shotgun (WGS) entry which is preliminary data.</text>
</comment>
<proteinExistence type="predicted"/>
<organism evidence="2 3">
    <name type="scientific">Candidatus Thermofonsia Clade 3 bacterium</name>
    <dbReference type="NCBI Taxonomy" id="2364212"/>
    <lineage>
        <taxon>Bacteria</taxon>
        <taxon>Bacillati</taxon>
        <taxon>Chloroflexota</taxon>
        <taxon>Candidatus Thermofontia</taxon>
        <taxon>Candidatus Thermofonsia Clade 3</taxon>
    </lineage>
</organism>
<gene>
    <name evidence="2" type="ORF">CUN48_00770</name>
</gene>
<dbReference type="SUPFAM" id="SSF54637">
    <property type="entry name" value="Thioesterase/thiol ester dehydrase-isomerase"/>
    <property type="match status" value="1"/>
</dbReference>
<dbReference type="Proteomes" id="UP000230790">
    <property type="component" value="Unassembled WGS sequence"/>
</dbReference>
<feature type="domain" description="MaoC-like" evidence="1">
    <location>
        <begin position="21"/>
        <end position="130"/>
    </location>
</feature>
<reference evidence="2 3" key="1">
    <citation type="submission" date="2017-11" db="EMBL/GenBank/DDBJ databases">
        <title>Evolution of Phototrophy in the Chloroflexi Phylum Driven by Horizontal Gene Transfer.</title>
        <authorList>
            <person name="Ward L.M."/>
            <person name="Hemp J."/>
            <person name="Shih P.M."/>
            <person name="Mcglynn S.E."/>
            <person name="Fischer W."/>
        </authorList>
    </citation>
    <scope>NUCLEOTIDE SEQUENCE [LARGE SCALE GENOMIC DNA]</scope>
    <source>
        <strain evidence="2">JP3_7</strain>
    </source>
</reference>
<evidence type="ECO:0000313" key="2">
    <source>
        <dbReference type="EMBL" id="PJF49027.1"/>
    </source>
</evidence>
<dbReference type="EMBL" id="PGTN01000002">
    <property type="protein sequence ID" value="PJF49027.1"/>
    <property type="molecule type" value="Genomic_DNA"/>
</dbReference>
<name>A0A2M8QGV0_9CHLR</name>
<accession>A0A2M8QGV0</accession>